<gene>
    <name evidence="1" type="ORF">NCTC11535_00075</name>
</gene>
<protein>
    <submittedName>
        <fullName evidence="1">Uncharacterized protein</fullName>
    </submittedName>
</protein>
<keyword evidence="2" id="KW-1185">Reference proteome</keyword>
<name>A0ABY1VJZ0_9ACTO</name>
<reference evidence="1 2" key="1">
    <citation type="submission" date="2018-06" db="EMBL/GenBank/DDBJ databases">
        <authorList>
            <consortium name="Pathogen Informatics"/>
            <person name="Doyle S."/>
        </authorList>
    </citation>
    <scope>NUCLEOTIDE SEQUENCE [LARGE SCALE GENOMIC DNA]</scope>
    <source>
        <strain evidence="1 2">NCTC11535</strain>
    </source>
</reference>
<organism evidence="1 2">
    <name type="scientific">Actinomyces bovis</name>
    <dbReference type="NCBI Taxonomy" id="1658"/>
    <lineage>
        <taxon>Bacteria</taxon>
        <taxon>Bacillati</taxon>
        <taxon>Actinomycetota</taxon>
        <taxon>Actinomycetes</taxon>
        <taxon>Actinomycetales</taxon>
        <taxon>Actinomycetaceae</taxon>
        <taxon>Actinomyces</taxon>
    </lineage>
</organism>
<accession>A0ABY1VJZ0</accession>
<comment type="caution">
    <text evidence="1">The sequence shown here is derived from an EMBL/GenBank/DDBJ whole genome shotgun (WGS) entry which is preliminary data.</text>
</comment>
<proteinExistence type="predicted"/>
<dbReference type="RefSeq" id="WP_170166837.1">
    <property type="nucleotide sequence ID" value="NZ_UAPQ01000001.1"/>
</dbReference>
<dbReference type="EMBL" id="UAPQ01000001">
    <property type="protein sequence ID" value="SPT52426.1"/>
    <property type="molecule type" value="Genomic_DNA"/>
</dbReference>
<evidence type="ECO:0000313" key="2">
    <source>
        <dbReference type="Proteomes" id="UP000250006"/>
    </source>
</evidence>
<dbReference type="Proteomes" id="UP000250006">
    <property type="component" value="Unassembled WGS sequence"/>
</dbReference>
<evidence type="ECO:0000313" key="1">
    <source>
        <dbReference type="EMBL" id="SPT52426.1"/>
    </source>
</evidence>
<sequence>MARGITSGSLEATVGATNRLTLARAALAHAEEHAGLRSMQERNLSEPLPGDGAADGTKLAQIPVGVTQVIGSTTVLLALAAKAQGEGWCAVLGGEDLGWCAAAELGLDLKRVLYIPAGERTGVQLLPVLGALLDGVDVVLVTASAASRLRARDRRSLLARVREREVRLLTDSPWEGARSLTASPQAEQGTAVVVPFRSLTAGTAELLTAPTAHELETGYLDCLTWSLQDPTRPGTHLNLSVGATGARWGEAGEARSRAHRPVRPGDIRVVV</sequence>